<gene>
    <name evidence="1" type="ORF">MFUM_0139</name>
</gene>
<dbReference type="PANTHER" id="PTHR31118:SF12">
    <property type="entry name" value="CYCLASE-LIKE PROTEIN 2"/>
    <property type="match status" value="1"/>
</dbReference>
<organism evidence="1 2">
    <name type="scientific">Candidatus Methylacidiphilum fumarolicum</name>
    <dbReference type="NCBI Taxonomy" id="591154"/>
    <lineage>
        <taxon>Bacteria</taxon>
        <taxon>Pseudomonadati</taxon>
        <taxon>Verrucomicrobiota</taxon>
        <taxon>Methylacidiphilae</taxon>
        <taxon>Methylacidiphilales</taxon>
        <taxon>Methylacidiphilaceae</taxon>
        <taxon>Methylacidiphilum (ex Ratnadevi et al. 2023)</taxon>
    </lineage>
</organism>
<dbReference type="SUPFAM" id="SSF102198">
    <property type="entry name" value="Putative cyclase"/>
    <property type="match status" value="1"/>
</dbReference>
<dbReference type="Pfam" id="PF04199">
    <property type="entry name" value="Cyclase"/>
    <property type="match status" value="1"/>
</dbReference>
<dbReference type="RefSeq" id="WP_009058076.1">
    <property type="nucleotide sequence ID" value="NZ_JAHXRZ010000003.1"/>
</dbReference>
<dbReference type="InterPro" id="IPR037175">
    <property type="entry name" value="KFase_sf"/>
</dbReference>
<sequence length="238" mass="26564">MRYPLPTAFHFHAMIDLTYPLEPSFPIFPGQGSVGHICFQTIKEDGYASNRWELPEHWGTHFDAPLHYSKAGKSVGEIELSDLFSPLVLIDVSEKATHNPDTLLTLEDVLRWEERYGAIPENSVVLMYSGWGKWIQTPIFYNKKEDGLLHFPGFSLEAVQFLIRERKIAGIGVDTLSIDCGKSQDYPVHKTLFAAGKWGLECLCNLQELPPAGAWILVATIPLKGATGFPARVVGLIP</sequence>
<keyword evidence="2" id="KW-1185">Reference proteome</keyword>
<accession>A0ABM9IA71</accession>
<name>A0ABM9IA71_9BACT</name>
<protein>
    <submittedName>
        <fullName evidence="1">Kynurenine formamidase</fullName>
    </submittedName>
</protein>
<proteinExistence type="predicted"/>
<evidence type="ECO:0000313" key="1">
    <source>
        <dbReference type="EMBL" id="CAI9084546.1"/>
    </source>
</evidence>
<dbReference type="Proteomes" id="UP001161497">
    <property type="component" value="Chromosome"/>
</dbReference>
<dbReference type="PANTHER" id="PTHR31118">
    <property type="entry name" value="CYCLASE-LIKE PROTEIN 2"/>
    <property type="match status" value="1"/>
</dbReference>
<reference evidence="1" key="1">
    <citation type="submission" date="2023-03" db="EMBL/GenBank/DDBJ databases">
        <authorList>
            <person name="Cremers G."/>
            <person name="Picone N."/>
        </authorList>
    </citation>
    <scope>NUCLEOTIDE SEQUENCE</scope>
    <source>
        <strain evidence="1">Sample_alias</strain>
    </source>
</reference>
<evidence type="ECO:0000313" key="2">
    <source>
        <dbReference type="Proteomes" id="UP001161497"/>
    </source>
</evidence>
<dbReference type="InterPro" id="IPR007325">
    <property type="entry name" value="KFase/CYL"/>
</dbReference>
<dbReference type="EMBL" id="OX458932">
    <property type="protein sequence ID" value="CAI9084546.1"/>
    <property type="molecule type" value="Genomic_DNA"/>
</dbReference>
<dbReference type="Gene3D" id="3.50.30.50">
    <property type="entry name" value="Putative cyclase"/>
    <property type="match status" value="1"/>
</dbReference>